<dbReference type="AlphaFoldDB" id="A0A5J4TJV3"/>
<dbReference type="InterPro" id="IPR015424">
    <property type="entry name" value="PyrdxlP-dep_Trfase"/>
</dbReference>
<reference evidence="2 3" key="1">
    <citation type="submission" date="2019-03" db="EMBL/GenBank/DDBJ databases">
        <title>Single cell metagenomics reveals metabolic interactions within the superorganism composed of flagellate Streblomastix strix and complex community of Bacteroidetes bacteria on its surface.</title>
        <authorList>
            <person name="Treitli S.C."/>
            <person name="Kolisko M."/>
            <person name="Husnik F."/>
            <person name="Keeling P."/>
            <person name="Hampl V."/>
        </authorList>
    </citation>
    <scope>NUCLEOTIDE SEQUENCE [LARGE SCALE GENOMIC DNA]</scope>
    <source>
        <strain evidence="2">ST1C</strain>
    </source>
</reference>
<evidence type="ECO:0000259" key="1">
    <source>
        <dbReference type="Pfam" id="PF00266"/>
    </source>
</evidence>
<dbReference type="EMBL" id="SNRW01029423">
    <property type="protein sequence ID" value="KAA6358746.1"/>
    <property type="molecule type" value="Genomic_DNA"/>
</dbReference>
<dbReference type="OrthoDB" id="10264306at2759"/>
<sequence>MQPYLYGYNGTIDNLRKTQFRHLIGQTYVDFTGSGMYQKEQLERIKDELESNLYGNTNSVSPSAIKSDNVINEMRLKVLKWFNADPNKYIVVFTSGTTGGLKIVGETFPWSDKS</sequence>
<dbReference type="Pfam" id="PF00266">
    <property type="entry name" value="Aminotran_5"/>
    <property type="match status" value="1"/>
</dbReference>
<accession>A0A5J4TJV3</accession>
<evidence type="ECO:0000313" key="2">
    <source>
        <dbReference type="EMBL" id="KAA6358746.1"/>
    </source>
</evidence>
<protein>
    <submittedName>
        <fullName evidence="2">Putative molybdenum cofactor sulfurase</fullName>
    </submittedName>
</protein>
<dbReference type="InterPro" id="IPR000192">
    <property type="entry name" value="Aminotrans_V_dom"/>
</dbReference>
<dbReference type="InterPro" id="IPR015421">
    <property type="entry name" value="PyrdxlP-dep_Trfase_major"/>
</dbReference>
<comment type="caution">
    <text evidence="2">The sequence shown here is derived from an EMBL/GenBank/DDBJ whole genome shotgun (WGS) entry which is preliminary data.</text>
</comment>
<gene>
    <name evidence="2" type="ORF">EZS28_045727</name>
</gene>
<evidence type="ECO:0000313" key="3">
    <source>
        <dbReference type="Proteomes" id="UP000324800"/>
    </source>
</evidence>
<organism evidence="2 3">
    <name type="scientific">Streblomastix strix</name>
    <dbReference type="NCBI Taxonomy" id="222440"/>
    <lineage>
        <taxon>Eukaryota</taxon>
        <taxon>Metamonada</taxon>
        <taxon>Preaxostyla</taxon>
        <taxon>Oxymonadida</taxon>
        <taxon>Streblomastigidae</taxon>
        <taxon>Streblomastix</taxon>
    </lineage>
</organism>
<proteinExistence type="predicted"/>
<dbReference type="Proteomes" id="UP000324800">
    <property type="component" value="Unassembled WGS sequence"/>
</dbReference>
<dbReference type="PANTHER" id="PTHR14237:SF80">
    <property type="entry name" value="MOLYBDENUM COFACTOR SULFURASE"/>
    <property type="match status" value="1"/>
</dbReference>
<dbReference type="Gene3D" id="3.40.640.10">
    <property type="entry name" value="Type I PLP-dependent aspartate aminotransferase-like (Major domain)"/>
    <property type="match status" value="1"/>
</dbReference>
<feature type="non-terminal residue" evidence="2">
    <location>
        <position position="114"/>
    </location>
</feature>
<dbReference type="SUPFAM" id="SSF53383">
    <property type="entry name" value="PLP-dependent transferases"/>
    <property type="match status" value="1"/>
</dbReference>
<feature type="domain" description="Aminotransferase class V" evidence="1">
    <location>
        <begin position="28"/>
        <end position="107"/>
    </location>
</feature>
<dbReference type="PANTHER" id="PTHR14237">
    <property type="entry name" value="MOLYBDOPTERIN COFACTOR SULFURASE MOSC"/>
    <property type="match status" value="1"/>
</dbReference>
<name>A0A5J4TJV3_9EUKA</name>